<keyword evidence="2" id="KW-0812">Transmembrane</keyword>
<dbReference type="EMBL" id="VFMO01000001">
    <property type="protein sequence ID" value="TQJ14685.1"/>
    <property type="molecule type" value="Genomic_DNA"/>
</dbReference>
<dbReference type="RefSeq" id="WP_141928463.1">
    <property type="nucleotide sequence ID" value="NZ_BAABCI010000017.1"/>
</dbReference>
<keyword evidence="2" id="KW-0472">Membrane</keyword>
<gene>
    <name evidence="3" type="ORF">FB459_2183</name>
</gene>
<evidence type="ECO:0008006" key="5">
    <source>
        <dbReference type="Google" id="ProtNLM"/>
    </source>
</evidence>
<keyword evidence="4" id="KW-1185">Reference proteome</keyword>
<feature type="transmembrane region" description="Helical" evidence="2">
    <location>
        <begin position="66"/>
        <end position="93"/>
    </location>
</feature>
<reference evidence="3 4" key="1">
    <citation type="submission" date="2019-06" db="EMBL/GenBank/DDBJ databases">
        <title>Sequencing the genomes of 1000 actinobacteria strains.</title>
        <authorList>
            <person name="Klenk H.-P."/>
        </authorList>
    </citation>
    <scope>NUCLEOTIDE SEQUENCE [LARGE SCALE GENOMIC DNA]</scope>
    <source>
        <strain evidence="3 4">DSM 19828</strain>
    </source>
</reference>
<keyword evidence="2" id="KW-1133">Transmembrane helix</keyword>
<evidence type="ECO:0000313" key="4">
    <source>
        <dbReference type="Proteomes" id="UP000320806"/>
    </source>
</evidence>
<dbReference type="Proteomes" id="UP000320806">
    <property type="component" value="Unassembled WGS sequence"/>
</dbReference>
<proteinExistence type="predicted"/>
<evidence type="ECO:0000256" key="1">
    <source>
        <dbReference type="SAM" id="MobiDB-lite"/>
    </source>
</evidence>
<evidence type="ECO:0000256" key="2">
    <source>
        <dbReference type="SAM" id="Phobius"/>
    </source>
</evidence>
<feature type="region of interest" description="Disordered" evidence="1">
    <location>
        <begin position="103"/>
        <end position="125"/>
    </location>
</feature>
<name>A0A542EH87_9MICO</name>
<dbReference type="OrthoDB" id="4774131at2"/>
<feature type="transmembrane region" description="Helical" evidence="2">
    <location>
        <begin position="39"/>
        <end position="60"/>
    </location>
</feature>
<dbReference type="AlphaFoldDB" id="A0A542EH87"/>
<protein>
    <recommendedName>
        <fullName evidence="5">Sulfate permease</fullName>
    </recommendedName>
</protein>
<comment type="caution">
    <text evidence="3">The sequence shown here is derived from an EMBL/GenBank/DDBJ whole genome shotgun (WGS) entry which is preliminary data.</text>
</comment>
<feature type="compositionally biased region" description="Basic and acidic residues" evidence="1">
    <location>
        <begin position="103"/>
        <end position="116"/>
    </location>
</feature>
<sequence length="125" mass="14259">MLQLIWTASEHTRHYLRRYMPTNIALDAIRTRRGLKWGVPAMLLAGPYLYAASICTTLIGNGGPGWLNVLVLLFIWNALKMLWIGPISLVLLARVRVREYRERRDVRRESGADQRELAPAGFGAR</sequence>
<organism evidence="3 4">
    <name type="scientific">Yimella lutea</name>
    <dbReference type="NCBI Taxonomy" id="587872"/>
    <lineage>
        <taxon>Bacteria</taxon>
        <taxon>Bacillati</taxon>
        <taxon>Actinomycetota</taxon>
        <taxon>Actinomycetes</taxon>
        <taxon>Micrococcales</taxon>
        <taxon>Dermacoccaceae</taxon>
        <taxon>Yimella</taxon>
    </lineage>
</organism>
<accession>A0A542EH87</accession>
<evidence type="ECO:0000313" key="3">
    <source>
        <dbReference type="EMBL" id="TQJ14685.1"/>
    </source>
</evidence>